<keyword evidence="3" id="KW-1185">Reference proteome</keyword>
<reference evidence="2 3" key="1">
    <citation type="journal article" date="2019" name="Environ. Microbiol.">
        <title>Species interactions and distinct microbial communities in high Arctic permafrost affected cryosols are associated with the CH4 and CO2 gas fluxes.</title>
        <authorList>
            <person name="Altshuler I."/>
            <person name="Hamel J."/>
            <person name="Turney S."/>
            <person name="Magnuson E."/>
            <person name="Levesque R."/>
            <person name="Greer C."/>
            <person name="Whyte L.G."/>
        </authorList>
    </citation>
    <scope>NUCLEOTIDE SEQUENCE [LARGE SCALE GENOMIC DNA]</scope>
    <source>
        <strain evidence="2 3">42</strain>
    </source>
</reference>
<dbReference type="AlphaFoldDB" id="A0A502E0J6"/>
<comment type="caution">
    <text evidence="2">The sequence shown here is derived from an EMBL/GenBank/DDBJ whole genome shotgun (WGS) entry which is preliminary data.</text>
</comment>
<keyword evidence="1" id="KW-0812">Transmembrane</keyword>
<name>A0A502E0J6_9FLAO</name>
<keyword evidence="1" id="KW-0472">Membrane</keyword>
<evidence type="ECO:0000256" key="1">
    <source>
        <dbReference type="SAM" id="Phobius"/>
    </source>
</evidence>
<dbReference type="Proteomes" id="UP000319700">
    <property type="component" value="Unassembled WGS sequence"/>
</dbReference>
<keyword evidence="1" id="KW-1133">Transmembrane helix</keyword>
<feature type="transmembrane region" description="Helical" evidence="1">
    <location>
        <begin position="55"/>
        <end position="77"/>
    </location>
</feature>
<dbReference type="RefSeq" id="WP_140512036.1">
    <property type="nucleotide sequence ID" value="NZ_RCZH01000031.1"/>
</dbReference>
<dbReference type="EMBL" id="RCZH01000031">
    <property type="protein sequence ID" value="TPG31107.1"/>
    <property type="molecule type" value="Genomic_DNA"/>
</dbReference>
<evidence type="ECO:0000313" key="3">
    <source>
        <dbReference type="Proteomes" id="UP000319700"/>
    </source>
</evidence>
<feature type="transmembrane region" description="Helical" evidence="1">
    <location>
        <begin position="136"/>
        <end position="155"/>
    </location>
</feature>
<organism evidence="2 3">
    <name type="scientific">Flavobacterium pectinovorum</name>
    <dbReference type="NCBI Taxonomy" id="29533"/>
    <lineage>
        <taxon>Bacteria</taxon>
        <taxon>Pseudomonadati</taxon>
        <taxon>Bacteroidota</taxon>
        <taxon>Flavobacteriia</taxon>
        <taxon>Flavobacteriales</taxon>
        <taxon>Flavobacteriaceae</taxon>
        <taxon>Flavobacterium</taxon>
    </lineage>
</organism>
<accession>A0A502E0J6</accession>
<sequence>MENKNSEILALKSRELLNDQINSVETNNSKAGTFISISALFIPLSFSLFDKFEGSVIWIIVFFIPILLNLIGLFFLIKALLPKKISHGIDMNQFDSLLVKTDDQLYLFEVGINRDCFTDNKKILNTQNDYLKKGLIIIYSSALSLALIFFIYLIYTKFSCYEL</sequence>
<gene>
    <name evidence="2" type="ORF">EAH81_27205</name>
</gene>
<evidence type="ECO:0000313" key="2">
    <source>
        <dbReference type="EMBL" id="TPG31107.1"/>
    </source>
</evidence>
<proteinExistence type="predicted"/>
<dbReference type="OrthoDB" id="9974389at2"/>
<protein>
    <submittedName>
        <fullName evidence="2">Uncharacterized protein</fullName>
    </submittedName>
</protein>